<dbReference type="STRING" id="56216.A0A1A6GLJ7"/>
<evidence type="ECO:0000256" key="8">
    <source>
        <dbReference type="ARBA" id="ARBA00023065"/>
    </source>
</evidence>
<dbReference type="Proteomes" id="UP000092124">
    <property type="component" value="Unassembled WGS sequence"/>
</dbReference>
<keyword evidence="3" id="KW-0633">Potassium transport</keyword>
<dbReference type="AlphaFoldDB" id="A0A1A6GLJ7"/>
<dbReference type="GO" id="GO:0016020">
    <property type="term" value="C:membrane"/>
    <property type="evidence" value="ECO:0007669"/>
    <property type="project" value="UniProtKB-SubCell"/>
</dbReference>
<evidence type="ECO:0000259" key="11">
    <source>
        <dbReference type="Pfam" id="PF21014"/>
    </source>
</evidence>
<evidence type="ECO:0000256" key="9">
    <source>
        <dbReference type="ARBA" id="ARBA00023136"/>
    </source>
</evidence>
<dbReference type="PANTHER" id="PTHR10027">
    <property type="entry name" value="CALCIUM-ACTIVATED POTASSIUM CHANNEL ALPHA CHAIN"/>
    <property type="match status" value="1"/>
</dbReference>
<dbReference type="Pfam" id="PF21014">
    <property type="entry name" value="Slowpoke_C"/>
    <property type="match status" value="1"/>
</dbReference>
<evidence type="ECO:0000313" key="12">
    <source>
        <dbReference type="EMBL" id="OBS67081.1"/>
    </source>
</evidence>
<dbReference type="PANTHER" id="PTHR10027:SF23">
    <property type="entry name" value="POTASSIUM CHANNEL SUBFAMILY U MEMBER 1"/>
    <property type="match status" value="1"/>
</dbReference>
<proteinExistence type="predicted"/>
<evidence type="ECO:0000256" key="4">
    <source>
        <dbReference type="ARBA" id="ARBA00022692"/>
    </source>
</evidence>
<keyword evidence="4" id="KW-0812">Transmembrane</keyword>
<evidence type="ECO:0000256" key="5">
    <source>
        <dbReference type="ARBA" id="ARBA00022826"/>
    </source>
</evidence>
<keyword evidence="7" id="KW-1133">Transmembrane helix</keyword>
<organism evidence="12 13">
    <name type="scientific">Neotoma lepida</name>
    <name type="common">Desert woodrat</name>
    <dbReference type="NCBI Taxonomy" id="56216"/>
    <lineage>
        <taxon>Eukaryota</taxon>
        <taxon>Metazoa</taxon>
        <taxon>Chordata</taxon>
        <taxon>Craniata</taxon>
        <taxon>Vertebrata</taxon>
        <taxon>Euteleostomi</taxon>
        <taxon>Mammalia</taxon>
        <taxon>Eutheria</taxon>
        <taxon>Euarchontoglires</taxon>
        <taxon>Glires</taxon>
        <taxon>Rodentia</taxon>
        <taxon>Myomorpha</taxon>
        <taxon>Muroidea</taxon>
        <taxon>Cricetidae</taxon>
        <taxon>Neotominae</taxon>
        <taxon>Neotoma</taxon>
    </lineage>
</organism>
<evidence type="ECO:0000256" key="7">
    <source>
        <dbReference type="ARBA" id="ARBA00022989"/>
    </source>
</evidence>
<feature type="domain" description="Ca2+-activated K+ channel Slowpoke-like C-terminal" evidence="11">
    <location>
        <begin position="82"/>
        <end position="139"/>
    </location>
</feature>
<reference evidence="12 13" key="1">
    <citation type="submission" date="2016-06" db="EMBL/GenBank/DDBJ databases">
        <title>The Draft Genome Sequence and Annotation of the Desert Woodrat Neotoma lepida.</title>
        <authorList>
            <person name="Campbell M."/>
            <person name="Oakeson K.F."/>
            <person name="Yandell M."/>
            <person name="Halpert J.R."/>
            <person name="Dearing D."/>
        </authorList>
    </citation>
    <scope>NUCLEOTIDE SEQUENCE [LARGE SCALE GENOMIC DNA]</scope>
    <source>
        <strain evidence="12">417</strain>
        <tissue evidence="12">Liver</tissue>
    </source>
</reference>
<keyword evidence="2" id="KW-0813">Transport</keyword>
<feature type="non-terminal residue" evidence="12">
    <location>
        <position position="139"/>
    </location>
</feature>
<name>A0A1A6GLJ7_NEOLE</name>
<dbReference type="OrthoDB" id="10035564at2759"/>
<dbReference type="GO" id="GO:0005267">
    <property type="term" value="F:potassium channel activity"/>
    <property type="evidence" value="ECO:0007669"/>
    <property type="project" value="UniProtKB-KW"/>
</dbReference>
<dbReference type="InterPro" id="IPR048735">
    <property type="entry name" value="Slowpoke-like_C"/>
</dbReference>
<comment type="subcellular location">
    <subcellularLocation>
        <location evidence="1">Membrane</location>
        <topology evidence="1">Multi-pass membrane protein</topology>
    </subcellularLocation>
</comment>
<comment type="caution">
    <text evidence="12">The sequence shown here is derived from an EMBL/GenBank/DDBJ whole genome shotgun (WGS) entry which is preliminary data.</text>
</comment>
<keyword evidence="8" id="KW-0406">Ion transport</keyword>
<keyword evidence="5" id="KW-0631">Potassium channel</keyword>
<keyword evidence="13" id="KW-1185">Reference proteome</keyword>
<keyword evidence="10" id="KW-0407">Ion channel</keyword>
<keyword evidence="9" id="KW-0472">Membrane</keyword>
<evidence type="ECO:0000256" key="3">
    <source>
        <dbReference type="ARBA" id="ARBA00022538"/>
    </source>
</evidence>
<gene>
    <name evidence="12" type="ORF">A6R68_04388</name>
</gene>
<evidence type="ECO:0000256" key="2">
    <source>
        <dbReference type="ARBA" id="ARBA00022448"/>
    </source>
</evidence>
<sequence length="139" mass="15297">SAEAKAVPTFGKYDEKRKYKQIPILTELKNPSNIHFIEQIGGLDETLKGPSLHLSTSFSTGTVFSGNFLDSLLATAFYNYHVLELLQMLVTGGISSQMEHCLAKEKHHGFHEGCTTVLSGRARCKLGLLSLDKTILSDI</sequence>
<feature type="non-terminal residue" evidence="12">
    <location>
        <position position="1"/>
    </location>
</feature>
<dbReference type="InterPro" id="IPR047871">
    <property type="entry name" value="K_chnl_Slo-like"/>
</dbReference>
<protein>
    <recommendedName>
        <fullName evidence="11">Ca2+-activated K+ channel Slowpoke-like C-terminal domain-containing protein</fullName>
    </recommendedName>
</protein>
<keyword evidence="6" id="KW-0630">Potassium</keyword>
<evidence type="ECO:0000256" key="10">
    <source>
        <dbReference type="ARBA" id="ARBA00023303"/>
    </source>
</evidence>
<evidence type="ECO:0000256" key="1">
    <source>
        <dbReference type="ARBA" id="ARBA00004141"/>
    </source>
</evidence>
<dbReference type="EMBL" id="LZPO01087155">
    <property type="protein sequence ID" value="OBS67081.1"/>
    <property type="molecule type" value="Genomic_DNA"/>
</dbReference>
<evidence type="ECO:0000256" key="6">
    <source>
        <dbReference type="ARBA" id="ARBA00022958"/>
    </source>
</evidence>
<evidence type="ECO:0000313" key="13">
    <source>
        <dbReference type="Proteomes" id="UP000092124"/>
    </source>
</evidence>
<accession>A0A1A6GLJ7</accession>